<keyword evidence="11" id="KW-0012">Acyltransferase</keyword>
<dbReference type="SMART" id="SM01207">
    <property type="entry name" value="G3P_acyltransf"/>
    <property type="match status" value="1"/>
</dbReference>
<evidence type="ECO:0000256" key="9">
    <source>
        <dbReference type="ARBA" id="ARBA00023264"/>
    </source>
</evidence>
<comment type="pathway">
    <text evidence="10">Lipid metabolism; phospholipid metabolism.</text>
</comment>
<dbReference type="Pfam" id="PF02660">
    <property type="entry name" value="G3P_acyltransf"/>
    <property type="match status" value="1"/>
</dbReference>
<comment type="function">
    <text evidence="10">Catalyzes the transfer of an acyl group from acyl-phosphate (acyl-PO(4)) to glycerol-3-phosphate (G3P) to form lysophosphatidic acid (LPA). This enzyme utilizes acyl-phosphate as fatty acyl donor, but not acyl-CoA or acyl-ACP.</text>
</comment>
<evidence type="ECO:0000256" key="8">
    <source>
        <dbReference type="ARBA" id="ARBA00023209"/>
    </source>
</evidence>
<dbReference type="GO" id="GO:0005886">
    <property type="term" value="C:plasma membrane"/>
    <property type="evidence" value="ECO:0007669"/>
    <property type="project" value="UniProtKB-SubCell"/>
</dbReference>
<dbReference type="Proteomes" id="UP000215215">
    <property type="component" value="Unassembled WGS sequence"/>
</dbReference>
<dbReference type="PANTHER" id="PTHR30309:SF0">
    <property type="entry name" value="GLYCEROL-3-PHOSPHATE ACYLTRANSFERASE-RELATED"/>
    <property type="match status" value="1"/>
</dbReference>
<name>A0A235BY75_UNCW3</name>
<dbReference type="EC" id="2.3.1.275" evidence="10"/>
<sequence>MYILAIIVGYLLGSIPFGFLIARVKGIDIRKVGSGNIGFTNVLRTCGVVPGVLTCILDVLKGFLPTYIFSHVGASAQLCGILAGASAMLGHIFSAWLKFKGGKGVATGLGVFLALAPQAILIAAASWGIAIAITRIVSVGSITSGVVLPVASFILYGNTPVSYFALFAGLISIFKHKQNIKRLIAGKEPRLGRRK</sequence>
<keyword evidence="1 10" id="KW-1003">Cell membrane</keyword>
<evidence type="ECO:0000256" key="4">
    <source>
        <dbReference type="ARBA" id="ARBA00022692"/>
    </source>
</evidence>
<dbReference type="EMBL" id="NOZQ01000025">
    <property type="protein sequence ID" value="OYD17298.1"/>
    <property type="molecule type" value="Genomic_DNA"/>
</dbReference>
<feature type="transmembrane region" description="Helical" evidence="10">
    <location>
        <begin position="6"/>
        <end position="24"/>
    </location>
</feature>
<reference evidence="11 12" key="1">
    <citation type="submission" date="2017-07" db="EMBL/GenBank/DDBJ databases">
        <title>Recovery of genomes from metagenomes via a dereplication, aggregation, and scoring strategy.</title>
        <authorList>
            <person name="Sieber C.M."/>
            <person name="Probst A.J."/>
            <person name="Sharrar A."/>
            <person name="Thomas B.C."/>
            <person name="Hess M."/>
            <person name="Tringe S.G."/>
            <person name="Banfield J.F."/>
        </authorList>
    </citation>
    <scope>NUCLEOTIDE SEQUENCE [LARGE SCALE GENOMIC DNA]</scope>
    <source>
        <strain evidence="11">JGI_Cruoil_03_44_89</strain>
    </source>
</reference>
<dbReference type="HAMAP" id="MF_01043">
    <property type="entry name" value="PlsY"/>
    <property type="match status" value="1"/>
</dbReference>
<evidence type="ECO:0000256" key="10">
    <source>
        <dbReference type="HAMAP-Rule" id="MF_01043"/>
    </source>
</evidence>
<evidence type="ECO:0000256" key="6">
    <source>
        <dbReference type="ARBA" id="ARBA00023098"/>
    </source>
</evidence>
<comment type="subunit">
    <text evidence="10">Probably interacts with PlsX.</text>
</comment>
<accession>A0A235BY75</accession>
<comment type="subcellular location">
    <subcellularLocation>
        <location evidence="10">Cell membrane</location>
        <topology evidence="10">Multi-pass membrane protein</topology>
    </subcellularLocation>
</comment>
<feature type="transmembrane region" description="Helical" evidence="10">
    <location>
        <begin position="109"/>
        <end position="133"/>
    </location>
</feature>
<evidence type="ECO:0000256" key="3">
    <source>
        <dbReference type="ARBA" id="ARBA00022679"/>
    </source>
</evidence>
<dbReference type="GO" id="GO:0008654">
    <property type="term" value="P:phospholipid biosynthetic process"/>
    <property type="evidence" value="ECO:0007669"/>
    <property type="project" value="UniProtKB-UniRule"/>
</dbReference>
<organism evidence="11 12">
    <name type="scientific">candidate division WOR-3 bacterium JGI_Cruoil_03_44_89</name>
    <dbReference type="NCBI Taxonomy" id="1973748"/>
    <lineage>
        <taxon>Bacteria</taxon>
        <taxon>Bacteria division WOR-3</taxon>
    </lineage>
</organism>
<dbReference type="GO" id="GO:0043772">
    <property type="term" value="F:acyl-phosphate glycerol-3-phosphate acyltransferase activity"/>
    <property type="evidence" value="ECO:0007669"/>
    <property type="project" value="UniProtKB-UniRule"/>
</dbReference>
<evidence type="ECO:0000256" key="1">
    <source>
        <dbReference type="ARBA" id="ARBA00022475"/>
    </source>
</evidence>
<keyword evidence="9 10" id="KW-1208">Phospholipid metabolism</keyword>
<comment type="caution">
    <text evidence="11">The sequence shown here is derived from an EMBL/GenBank/DDBJ whole genome shotgun (WGS) entry which is preliminary data.</text>
</comment>
<evidence type="ECO:0000313" key="11">
    <source>
        <dbReference type="EMBL" id="OYD17298.1"/>
    </source>
</evidence>
<protein>
    <recommendedName>
        <fullName evidence="10">Glycerol-3-phosphate acyltransferase</fullName>
    </recommendedName>
    <alternativeName>
        <fullName evidence="10">Acyl-PO4 G3P acyltransferase</fullName>
    </alternativeName>
    <alternativeName>
        <fullName evidence="10">Acyl-phosphate--glycerol-3-phosphate acyltransferase</fullName>
    </alternativeName>
    <alternativeName>
        <fullName evidence="10">G3P acyltransferase</fullName>
        <shortName evidence="10">GPAT</shortName>
        <ecNumber evidence="10">2.3.1.275</ecNumber>
    </alternativeName>
    <alternativeName>
        <fullName evidence="10">Lysophosphatidic acid synthase</fullName>
        <shortName evidence="10">LPA synthase</shortName>
    </alternativeName>
</protein>
<dbReference type="NCBIfam" id="TIGR00023">
    <property type="entry name" value="glycerol-3-phosphate 1-O-acyltransferase PlsY"/>
    <property type="match status" value="1"/>
</dbReference>
<evidence type="ECO:0000313" key="12">
    <source>
        <dbReference type="Proteomes" id="UP000215215"/>
    </source>
</evidence>
<feature type="transmembrane region" description="Helical" evidence="10">
    <location>
        <begin position="45"/>
        <end position="68"/>
    </location>
</feature>
<evidence type="ECO:0000256" key="7">
    <source>
        <dbReference type="ARBA" id="ARBA00023136"/>
    </source>
</evidence>
<keyword evidence="3 10" id="KW-0808">Transferase</keyword>
<keyword evidence="7 10" id="KW-0472">Membrane</keyword>
<keyword evidence="4 10" id="KW-0812">Transmembrane</keyword>
<dbReference type="AlphaFoldDB" id="A0A235BY75"/>
<dbReference type="InterPro" id="IPR003811">
    <property type="entry name" value="G3P_acylTferase_PlsY"/>
</dbReference>
<dbReference type="PANTHER" id="PTHR30309">
    <property type="entry name" value="INNER MEMBRANE PROTEIN YGIH"/>
    <property type="match status" value="1"/>
</dbReference>
<gene>
    <name evidence="10 11" type="primary">plsY</name>
    <name evidence="11" type="ORF">CH333_01335</name>
</gene>
<evidence type="ECO:0000256" key="2">
    <source>
        <dbReference type="ARBA" id="ARBA00022516"/>
    </source>
</evidence>
<keyword evidence="8 10" id="KW-0594">Phospholipid biosynthesis</keyword>
<keyword evidence="6 10" id="KW-0443">Lipid metabolism</keyword>
<feature type="transmembrane region" description="Helical" evidence="10">
    <location>
        <begin position="153"/>
        <end position="174"/>
    </location>
</feature>
<dbReference type="UniPathway" id="UPA00085"/>
<evidence type="ECO:0000256" key="5">
    <source>
        <dbReference type="ARBA" id="ARBA00022989"/>
    </source>
</evidence>
<proteinExistence type="inferred from homology"/>
<comment type="similarity">
    <text evidence="10">Belongs to the PlsY family.</text>
</comment>
<feature type="transmembrane region" description="Helical" evidence="10">
    <location>
        <begin position="74"/>
        <end position="97"/>
    </location>
</feature>
<keyword evidence="2 10" id="KW-0444">Lipid biosynthesis</keyword>
<keyword evidence="5 10" id="KW-1133">Transmembrane helix</keyword>
<comment type="catalytic activity">
    <reaction evidence="10">
        <text>an acyl phosphate + sn-glycerol 3-phosphate = a 1-acyl-sn-glycero-3-phosphate + phosphate</text>
        <dbReference type="Rhea" id="RHEA:34075"/>
        <dbReference type="ChEBI" id="CHEBI:43474"/>
        <dbReference type="ChEBI" id="CHEBI:57597"/>
        <dbReference type="ChEBI" id="CHEBI:57970"/>
        <dbReference type="ChEBI" id="CHEBI:59918"/>
        <dbReference type="EC" id="2.3.1.275"/>
    </reaction>
</comment>